<dbReference type="InterPro" id="IPR011050">
    <property type="entry name" value="Pectin_lyase_fold/virulence"/>
</dbReference>
<feature type="chain" id="PRO_5011661687" description="Right handed beta helix region" evidence="2">
    <location>
        <begin position="35"/>
        <end position="408"/>
    </location>
</feature>
<reference evidence="4" key="1">
    <citation type="submission" date="2016-10" db="EMBL/GenBank/DDBJ databases">
        <authorList>
            <person name="Varghese N."/>
            <person name="Submissions S."/>
        </authorList>
    </citation>
    <scope>NUCLEOTIDE SEQUENCE [LARGE SCALE GENOMIC DNA]</scope>
    <source>
        <strain evidence="4">DSM 45459</strain>
    </source>
</reference>
<dbReference type="SMART" id="SM00710">
    <property type="entry name" value="PbH1"/>
    <property type="match status" value="4"/>
</dbReference>
<evidence type="ECO:0008006" key="5">
    <source>
        <dbReference type="Google" id="ProtNLM"/>
    </source>
</evidence>
<dbReference type="EMBL" id="FNKO01000001">
    <property type="protein sequence ID" value="SDQ25150.1"/>
    <property type="molecule type" value="Genomic_DNA"/>
</dbReference>
<proteinExistence type="predicted"/>
<dbReference type="Proteomes" id="UP000199301">
    <property type="component" value="Unassembled WGS sequence"/>
</dbReference>
<sequence>METRLFPAGSVRKSLTMLSTAVLTTLALTPLAHGADNTDTPTARSSGGEPSAASRTAQECGSGSFDAEVVVDGGTWTARNGSETVHTGPNMRAAIQAAMDSLTAGRQSKERVVVRGSGSMSADNSLEMPSHTALDVCGTIDVTGTDSTGNNAVVHGRHVTGVEIQHLNVTGSPSYGVFFRSGSDIHLGQIDLRLSGGLGVRIDNHANRDEPTTDVRIDDVYVSGTSNHGVETYGVDGLTIGTVVARDVAYSGLLLNDTTNATVGTVDAENAGSGTGYAAFRMANRNGRVDGAYPTNVHVGEVIARGGGRGVFCVSESGGAVIDNVDIANTGSNAILVENCYNVEIASEGGQVTGPGTVRIAARSDFPVTRDVTLHNLTVTDSEIVESPCGENITIANNTLNNTPRDVC</sequence>
<dbReference type="STRING" id="995062.SAMN04489718_0967"/>
<dbReference type="SUPFAM" id="SSF51126">
    <property type="entry name" value="Pectin lyase-like"/>
    <property type="match status" value="1"/>
</dbReference>
<keyword evidence="2" id="KW-0732">Signal</keyword>
<dbReference type="InterPro" id="IPR012334">
    <property type="entry name" value="Pectin_lyas_fold"/>
</dbReference>
<dbReference type="Gene3D" id="2.160.20.10">
    <property type="entry name" value="Single-stranded right-handed beta-helix, Pectin lyase-like"/>
    <property type="match status" value="1"/>
</dbReference>
<feature type="region of interest" description="Disordered" evidence="1">
    <location>
        <begin position="32"/>
        <end position="63"/>
    </location>
</feature>
<evidence type="ECO:0000256" key="2">
    <source>
        <dbReference type="SAM" id="SignalP"/>
    </source>
</evidence>
<accession>A0A1H0ZCJ7</accession>
<name>A0A1H0ZCJ7_9ACTN</name>
<gene>
    <name evidence="3" type="ORF">SAMN04489718_0967</name>
</gene>
<evidence type="ECO:0000256" key="1">
    <source>
        <dbReference type="SAM" id="MobiDB-lite"/>
    </source>
</evidence>
<keyword evidence="4" id="KW-1185">Reference proteome</keyword>
<dbReference type="AlphaFoldDB" id="A0A1H0ZCJ7"/>
<evidence type="ECO:0000313" key="4">
    <source>
        <dbReference type="Proteomes" id="UP000199301"/>
    </source>
</evidence>
<dbReference type="InterPro" id="IPR006626">
    <property type="entry name" value="PbH1"/>
</dbReference>
<protein>
    <recommendedName>
        <fullName evidence="5">Right handed beta helix region</fullName>
    </recommendedName>
</protein>
<evidence type="ECO:0000313" key="3">
    <source>
        <dbReference type="EMBL" id="SDQ25150.1"/>
    </source>
</evidence>
<feature type="signal peptide" evidence="2">
    <location>
        <begin position="1"/>
        <end position="34"/>
    </location>
</feature>
<organism evidence="3 4">
    <name type="scientific">Actinopolyspora saharensis</name>
    <dbReference type="NCBI Taxonomy" id="995062"/>
    <lineage>
        <taxon>Bacteria</taxon>
        <taxon>Bacillati</taxon>
        <taxon>Actinomycetota</taxon>
        <taxon>Actinomycetes</taxon>
        <taxon>Actinopolysporales</taxon>
        <taxon>Actinopolysporaceae</taxon>
        <taxon>Actinopolyspora</taxon>
    </lineage>
</organism>